<keyword evidence="9 11" id="KW-0275">Fatty acid biosynthesis</keyword>
<keyword evidence="16" id="KW-1185">Reference proteome</keyword>
<dbReference type="SUPFAM" id="SSF53901">
    <property type="entry name" value="Thiolase-like"/>
    <property type="match status" value="2"/>
</dbReference>
<keyword evidence="5 11" id="KW-0444">Lipid biosynthesis</keyword>
<organism evidence="15 16">
    <name type="scientific">Methylorubrum salsuginis</name>
    <dbReference type="NCBI Taxonomy" id="414703"/>
    <lineage>
        <taxon>Bacteria</taxon>
        <taxon>Pseudomonadati</taxon>
        <taxon>Pseudomonadota</taxon>
        <taxon>Alphaproteobacteria</taxon>
        <taxon>Hyphomicrobiales</taxon>
        <taxon>Methylobacteriaceae</taxon>
        <taxon>Methylorubrum</taxon>
    </lineage>
</organism>
<evidence type="ECO:0000256" key="3">
    <source>
        <dbReference type="ARBA" id="ARBA00012356"/>
    </source>
</evidence>
<proteinExistence type="inferred from homology"/>
<dbReference type="Pfam" id="PF02801">
    <property type="entry name" value="Ketoacyl-synt_C"/>
    <property type="match status" value="1"/>
</dbReference>
<dbReference type="FunFam" id="3.40.47.10:FF:000015">
    <property type="entry name" value="3-oxoacyl-[acyl-carrier-protein] synthase, mitochondrial"/>
    <property type="match status" value="1"/>
</dbReference>
<evidence type="ECO:0000256" key="1">
    <source>
        <dbReference type="ARBA" id="ARBA00005194"/>
    </source>
</evidence>
<keyword evidence="10 11" id="KW-0012">Acyltransferase</keyword>
<comment type="pathway">
    <text evidence="1 11">Lipid metabolism; fatty acid biosynthesis.</text>
</comment>
<dbReference type="InterPro" id="IPR014030">
    <property type="entry name" value="Ketoacyl_synth_N"/>
</dbReference>
<evidence type="ECO:0000256" key="12">
    <source>
        <dbReference type="PIRSR" id="PIRSR000447-1"/>
    </source>
</evidence>
<dbReference type="GO" id="GO:0004315">
    <property type="term" value="F:3-oxoacyl-[acyl-carrier-protein] synthase activity"/>
    <property type="evidence" value="ECO:0007669"/>
    <property type="project" value="UniProtKB-UniRule"/>
</dbReference>
<dbReference type="PANTHER" id="PTHR11712">
    <property type="entry name" value="POLYKETIDE SYNTHASE-RELATED"/>
    <property type="match status" value="1"/>
</dbReference>
<evidence type="ECO:0000256" key="5">
    <source>
        <dbReference type="ARBA" id="ARBA00022516"/>
    </source>
</evidence>
<dbReference type="NCBIfam" id="NF004970">
    <property type="entry name" value="PRK06333.1"/>
    <property type="match status" value="1"/>
</dbReference>
<evidence type="ECO:0000256" key="13">
    <source>
        <dbReference type="RuleBase" id="RU003694"/>
    </source>
</evidence>
<reference evidence="16" key="1">
    <citation type="submission" date="2016-10" db="EMBL/GenBank/DDBJ databases">
        <authorList>
            <person name="Varghese N."/>
            <person name="Submissions S."/>
        </authorList>
    </citation>
    <scope>NUCLEOTIDE SEQUENCE [LARGE SCALE GENOMIC DNA]</scope>
    <source>
        <strain evidence="16">CGMCC 1.6474</strain>
    </source>
</reference>
<dbReference type="OrthoDB" id="9808669at2"/>
<dbReference type="PROSITE" id="PS52004">
    <property type="entry name" value="KS3_2"/>
    <property type="match status" value="1"/>
</dbReference>
<accession>A0A1I4BCF3</accession>
<dbReference type="InterPro" id="IPR016039">
    <property type="entry name" value="Thiolase-like"/>
</dbReference>
<feature type="domain" description="Ketosynthase family 3 (KS3)" evidence="14">
    <location>
        <begin position="1"/>
        <end position="418"/>
    </location>
</feature>
<evidence type="ECO:0000313" key="16">
    <source>
        <dbReference type="Proteomes" id="UP000198804"/>
    </source>
</evidence>
<dbReference type="Gene3D" id="3.40.47.10">
    <property type="match status" value="2"/>
</dbReference>
<feature type="active site" description="For beta-ketoacyl synthase activity" evidence="12">
    <location>
        <position position="170"/>
    </location>
</feature>
<dbReference type="PROSITE" id="PS00606">
    <property type="entry name" value="KS3_1"/>
    <property type="match status" value="1"/>
</dbReference>
<dbReference type="InterPro" id="IPR018201">
    <property type="entry name" value="Ketoacyl_synth_AS"/>
</dbReference>
<keyword evidence="8" id="KW-0443">Lipid metabolism</keyword>
<evidence type="ECO:0000313" key="15">
    <source>
        <dbReference type="EMBL" id="SFK65980.1"/>
    </source>
</evidence>
<protein>
    <recommendedName>
        <fullName evidence="4 11">3-oxoacyl-[acyl-carrier-protein] synthase 2</fullName>
        <ecNumber evidence="3 11">2.3.1.179</ecNumber>
    </recommendedName>
</protein>
<dbReference type="FunFam" id="3.40.47.10:FF:000024">
    <property type="entry name" value="3-oxoacyl-[acyl-carrier-protein] synthase, mitochondrial"/>
    <property type="match status" value="1"/>
</dbReference>
<dbReference type="CDD" id="cd00834">
    <property type="entry name" value="KAS_I_II"/>
    <property type="match status" value="1"/>
</dbReference>
<evidence type="ECO:0000256" key="10">
    <source>
        <dbReference type="ARBA" id="ARBA00023315"/>
    </source>
</evidence>
<dbReference type="PANTHER" id="PTHR11712:SF336">
    <property type="entry name" value="3-OXOACYL-[ACYL-CARRIER-PROTEIN] SYNTHASE, MITOCHONDRIAL"/>
    <property type="match status" value="1"/>
</dbReference>
<evidence type="ECO:0000256" key="2">
    <source>
        <dbReference type="ARBA" id="ARBA00008467"/>
    </source>
</evidence>
<keyword evidence="7" id="KW-0276">Fatty acid metabolism</keyword>
<dbReference type="PIRSF" id="PIRSF000447">
    <property type="entry name" value="KAS_II"/>
    <property type="match status" value="1"/>
</dbReference>
<dbReference type="Pfam" id="PF00109">
    <property type="entry name" value="ketoacyl-synt"/>
    <property type="match status" value="1"/>
</dbReference>
<dbReference type="InterPro" id="IPR020841">
    <property type="entry name" value="PKS_Beta-ketoAc_synthase_dom"/>
</dbReference>
<evidence type="ECO:0000256" key="8">
    <source>
        <dbReference type="ARBA" id="ARBA00023098"/>
    </source>
</evidence>
<evidence type="ECO:0000259" key="14">
    <source>
        <dbReference type="PROSITE" id="PS52004"/>
    </source>
</evidence>
<comment type="catalytic activity">
    <reaction evidence="11">
        <text>a fatty acyl-[ACP] + malonyl-[ACP] + H(+) = a 3-oxoacyl-[ACP] + holo-[ACP] + CO2</text>
        <dbReference type="Rhea" id="RHEA:22836"/>
        <dbReference type="Rhea" id="RHEA-COMP:9623"/>
        <dbReference type="Rhea" id="RHEA-COMP:9685"/>
        <dbReference type="Rhea" id="RHEA-COMP:9916"/>
        <dbReference type="Rhea" id="RHEA-COMP:14125"/>
        <dbReference type="ChEBI" id="CHEBI:15378"/>
        <dbReference type="ChEBI" id="CHEBI:16526"/>
        <dbReference type="ChEBI" id="CHEBI:64479"/>
        <dbReference type="ChEBI" id="CHEBI:78449"/>
        <dbReference type="ChEBI" id="CHEBI:78776"/>
        <dbReference type="ChEBI" id="CHEBI:138651"/>
    </reaction>
</comment>
<dbReference type="EC" id="2.3.1.179" evidence="3 11"/>
<name>A0A1I4BCF3_9HYPH</name>
<comment type="function">
    <text evidence="11">Involved in the type II fatty acid elongation cycle. Catalyzes the elongation of a wide range of acyl-ACP by the addition of two carbons from malonyl-ACP to an acyl acceptor. Can efficiently catalyze the conversion of palmitoleoyl-ACP (cis-hexadec-9-enoyl-ACP) to cis-vaccenoyl-ACP (cis-octadec-11-enoyl-ACP), an essential step in the thermal regulation of fatty acid composition.</text>
</comment>
<dbReference type="RefSeq" id="WP_091942957.1">
    <property type="nucleotide sequence ID" value="NZ_FOSV01000003.1"/>
</dbReference>
<dbReference type="EMBL" id="FOSV01000003">
    <property type="protein sequence ID" value="SFK65980.1"/>
    <property type="molecule type" value="Genomic_DNA"/>
</dbReference>
<gene>
    <name evidence="15" type="ORF">SAMN04488125_103128</name>
</gene>
<sequence>MRRVVITGLGAVTPLGGSVEHTWSRLIAGDSGASQVTAFQTDDLACRIACTLPFGDGSDGTFNPDAWMEVKEQRKVDPFIVYAMAAAGQALDDADWHPKSDRDQEATGVLIGSGIGGIGTIYDASVTLHEKGPRRISPFFIPGRIINLASGQVSIQHGLKGPNHAVVTACSTGAHAIGDASRLIALGDADVMVAGGTEAPVNRLSLAGFAACRALSTGFNDDPTRASRPYDRDRDGFVMGEGAGIVVLEEYEHAKARGAKIYAEVIGYGLSGDAYHITSPAPDGDGGFRCMTAAVKRAGIDPSEIDYINAHGTSTPLGDELELKAVERLLGEAAGKASMSSTKSAIGHLLGAAGAVEAIFSVLAIRDGVMPPTLNLDNPSVETAIDLIPHEAKRKRVDTVLSNSFGFGGTNASLLMRRVD</sequence>
<dbReference type="GO" id="GO:0006633">
    <property type="term" value="P:fatty acid biosynthetic process"/>
    <property type="evidence" value="ECO:0007669"/>
    <property type="project" value="UniProtKB-UniRule"/>
</dbReference>
<dbReference type="Proteomes" id="UP000198804">
    <property type="component" value="Unassembled WGS sequence"/>
</dbReference>
<dbReference type="InterPro" id="IPR000794">
    <property type="entry name" value="Beta-ketoacyl_synthase"/>
</dbReference>
<evidence type="ECO:0000256" key="4">
    <source>
        <dbReference type="ARBA" id="ARBA00014657"/>
    </source>
</evidence>
<dbReference type="SMART" id="SM00825">
    <property type="entry name" value="PKS_KS"/>
    <property type="match status" value="1"/>
</dbReference>
<keyword evidence="6 11" id="KW-0808">Transferase</keyword>
<dbReference type="STRING" id="414703.SAMN04488125_103128"/>
<dbReference type="UniPathway" id="UPA00094"/>
<dbReference type="InterPro" id="IPR017568">
    <property type="entry name" value="3-oxoacyl-ACP_synth-2"/>
</dbReference>
<evidence type="ECO:0000256" key="9">
    <source>
        <dbReference type="ARBA" id="ARBA00023160"/>
    </source>
</evidence>
<comment type="similarity">
    <text evidence="2 11 13">Belongs to the thiolase-like superfamily. Beta-ketoacyl-ACP synthases family.</text>
</comment>
<comment type="catalytic activity">
    <reaction evidence="11">
        <text>(9Z)-hexadecenoyl-[ACP] + malonyl-[ACP] + H(+) = 3-oxo-(11Z)-octadecenoyl-[ACP] + holo-[ACP] + CO2</text>
        <dbReference type="Rhea" id="RHEA:55040"/>
        <dbReference type="Rhea" id="RHEA-COMP:9623"/>
        <dbReference type="Rhea" id="RHEA-COMP:9685"/>
        <dbReference type="Rhea" id="RHEA-COMP:10800"/>
        <dbReference type="Rhea" id="RHEA-COMP:14074"/>
        <dbReference type="ChEBI" id="CHEBI:15378"/>
        <dbReference type="ChEBI" id="CHEBI:16526"/>
        <dbReference type="ChEBI" id="CHEBI:64479"/>
        <dbReference type="ChEBI" id="CHEBI:78449"/>
        <dbReference type="ChEBI" id="CHEBI:83989"/>
        <dbReference type="ChEBI" id="CHEBI:138538"/>
        <dbReference type="EC" id="2.3.1.179"/>
    </reaction>
</comment>
<dbReference type="NCBIfam" id="TIGR03150">
    <property type="entry name" value="fabF"/>
    <property type="match status" value="1"/>
</dbReference>
<dbReference type="NCBIfam" id="NF005589">
    <property type="entry name" value="PRK07314.1"/>
    <property type="match status" value="1"/>
</dbReference>
<dbReference type="InterPro" id="IPR014031">
    <property type="entry name" value="Ketoacyl_synth_C"/>
</dbReference>
<evidence type="ECO:0000256" key="6">
    <source>
        <dbReference type="ARBA" id="ARBA00022679"/>
    </source>
</evidence>
<evidence type="ECO:0000256" key="7">
    <source>
        <dbReference type="ARBA" id="ARBA00022832"/>
    </source>
</evidence>
<evidence type="ECO:0000256" key="11">
    <source>
        <dbReference type="PIRNR" id="PIRNR000447"/>
    </source>
</evidence>
<dbReference type="AlphaFoldDB" id="A0A1I4BCF3"/>